<dbReference type="EMBL" id="JAECZA010000046">
    <property type="protein sequence ID" value="MBH8573846.1"/>
    <property type="molecule type" value="Genomic_DNA"/>
</dbReference>
<evidence type="ECO:0000256" key="2">
    <source>
        <dbReference type="RuleBase" id="RU363072"/>
    </source>
</evidence>
<dbReference type="GO" id="GO:0008643">
    <property type="term" value="P:carbohydrate transport"/>
    <property type="evidence" value="ECO:0007669"/>
    <property type="project" value="InterPro"/>
</dbReference>
<dbReference type="InterPro" id="IPR001119">
    <property type="entry name" value="SLH_dom"/>
</dbReference>
<dbReference type="InterPro" id="IPR047684">
    <property type="entry name" value="Por_som-like"/>
</dbReference>
<dbReference type="PROSITE" id="PS51272">
    <property type="entry name" value="SLH"/>
    <property type="match status" value="1"/>
</dbReference>
<feature type="signal peptide" evidence="2">
    <location>
        <begin position="1"/>
        <end position="21"/>
    </location>
</feature>
<dbReference type="PANTHER" id="PTHR43308:SF1">
    <property type="entry name" value="OUTER MEMBRANE PROTEIN ALPHA"/>
    <property type="match status" value="1"/>
</dbReference>
<feature type="chain" id="PRO_5035340992" evidence="2">
    <location>
        <begin position="22"/>
        <end position="569"/>
    </location>
</feature>
<dbReference type="Pfam" id="PF00395">
    <property type="entry name" value="SLH"/>
    <property type="match status" value="1"/>
</dbReference>
<dbReference type="Proteomes" id="UP000662314">
    <property type="component" value="Unassembled WGS sequence"/>
</dbReference>
<keyword evidence="3" id="KW-0175">Coiled coil</keyword>
<dbReference type="GO" id="GO:0015288">
    <property type="term" value="F:porin activity"/>
    <property type="evidence" value="ECO:0007669"/>
    <property type="project" value="InterPro"/>
</dbReference>
<dbReference type="InterPro" id="IPR007049">
    <property type="entry name" value="Carb-sel_porin_OprB"/>
</dbReference>
<reference evidence="5 6" key="1">
    <citation type="journal article" date="2021" name="Int. J. Syst. Evol. Microbiol.">
        <title>Amazonocrinis nigriterrae gen. nov., sp. nov., Atlanticothrix silvestris gen. nov., sp. nov. and Dendronalium phyllosphericum gen. nov., sp. nov., nostocacean cyanobacteria from Brazilian environments.</title>
        <authorList>
            <person name="Alvarenga D.O."/>
            <person name="Andreote A.P.D."/>
            <person name="Branco L.H.Z."/>
            <person name="Delbaje E."/>
            <person name="Cruz R.B."/>
            <person name="Varani A.M."/>
            <person name="Fiore M.F."/>
        </authorList>
    </citation>
    <scope>NUCLEOTIDE SEQUENCE [LARGE SCALE GENOMIC DNA]</scope>
    <source>
        <strain evidence="5 6">CENA369</strain>
    </source>
</reference>
<keyword evidence="2" id="KW-0732">Signal</keyword>
<accession>A0A8J7I670</accession>
<dbReference type="NCBIfam" id="NF033921">
    <property type="entry name" value="por_somb"/>
    <property type="match status" value="1"/>
</dbReference>
<feature type="domain" description="SLH" evidence="4">
    <location>
        <begin position="66"/>
        <end position="130"/>
    </location>
</feature>
<organism evidence="5 6">
    <name type="scientific">Dendronalium phyllosphericum CENA369</name>
    <dbReference type="NCBI Taxonomy" id="1725256"/>
    <lineage>
        <taxon>Bacteria</taxon>
        <taxon>Bacillati</taxon>
        <taxon>Cyanobacteriota</taxon>
        <taxon>Cyanophyceae</taxon>
        <taxon>Nostocales</taxon>
        <taxon>Nostocaceae</taxon>
        <taxon>Dendronalium</taxon>
        <taxon>Dendronalium phyllosphericum</taxon>
    </lineage>
</organism>
<evidence type="ECO:0000256" key="1">
    <source>
        <dbReference type="ARBA" id="ARBA00008769"/>
    </source>
</evidence>
<dbReference type="AlphaFoldDB" id="A0A8J7I670"/>
<gene>
    <name evidence="5" type="ORF">I8752_12605</name>
</gene>
<evidence type="ECO:0000256" key="3">
    <source>
        <dbReference type="SAM" id="Coils"/>
    </source>
</evidence>
<dbReference type="Pfam" id="PF04966">
    <property type="entry name" value="OprB"/>
    <property type="match status" value="1"/>
</dbReference>
<protein>
    <submittedName>
        <fullName evidence="5">Carbohydrate porin</fullName>
    </submittedName>
</protein>
<dbReference type="Gene3D" id="2.40.160.180">
    <property type="entry name" value="Carbohydrate-selective porin OprB"/>
    <property type="match status" value="1"/>
</dbReference>
<keyword evidence="6" id="KW-1185">Reference proteome</keyword>
<feature type="coiled-coil region" evidence="3">
    <location>
        <begin position="147"/>
        <end position="174"/>
    </location>
</feature>
<comment type="similarity">
    <text evidence="1 2">Belongs to the OprB family.</text>
</comment>
<dbReference type="InterPro" id="IPR051465">
    <property type="entry name" value="Cell_Envelope_Struct_Comp"/>
</dbReference>
<evidence type="ECO:0000313" key="5">
    <source>
        <dbReference type="EMBL" id="MBH8573846.1"/>
    </source>
</evidence>
<comment type="caution">
    <text evidence="5">The sequence shown here is derived from an EMBL/GenBank/DDBJ whole genome shotgun (WGS) entry which is preliminary data.</text>
</comment>
<dbReference type="RefSeq" id="WP_214432665.1">
    <property type="nucleotide sequence ID" value="NZ_CAWPUQ010000275.1"/>
</dbReference>
<name>A0A8J7I670_9NOST</name>
<proteinExistence type="inferred from homology"/>
<dbReference type="GO" id="GO:0016020">
    <property type="term" value="C:membrane"/>
    <property type="evidence" value="ECO:0007669"/>
    <property type="project" value="InterPro"/>
</dbReference>
<evidence type="ECO:0000313" key="6">
    <source>
        <dbReference type="Proteomes" id="UP000662314"/>
    </source>
</evidence>
<sequence>MLKIFLYSFPLLLLICPAVLATPLDDNSGVADNNSTLQGQVTPVSQVDNNSSAVDNNRTLQGQVTSVSQFSDVQPTDWAFGALQLLVERYGCIAGYPNSTYRGNRALTRYEFAAGLNACLNRINELIATNTSNLVNKQDLAVLQKLQEDFAAELATLRGRVDSLEARTTTLETQQFSTTTRLYAQIITAVSDTFGNRVGGDAFGNPKRERDESQTYFANRGRLNLESSFTGKDLLRVRLEFGNFANPDGSSKIAAATGTGMTRLNFDNDNNNTLLIPHIRYYFPVSDSLSFVVGPVGIGYNDITDNVTPATIADDGNGIPSLFGKNSLLFERGGGGAAANWRISKDLVLTLGYLANSPNNPTVKSGLFDGGYNALAHLVYYTKQGAIGVAYSHGYNPGDSGVNITAGRGSILSNAPFGNSIATSNSIVGAQGFYRFSPHFQVHAWGGYIWATAKNSGFSDISNGRGGTDSLFVNSGDNANAWFGAIGVSFPDVGGKGNLPGFLFGLPPRVSNSDVREESDNSYHLEAFYRWRMNDNISVTPGFWMIINPENNSNNDTQYVGVLRTTFDF</sequence>
<dbReference type="InterPro" id="IPR038673">
    <property type="entry name" value="OprB_sf"/>
</dbReference>
<dbReference type="PANTHER" id="PTHR43308">
    <property type="entry name" value="OUTER MEMBRANE PROTEIN ALPHA-RELATED"/>
    <property type="match status" value="1"/>
</dbReference>
<evidence type="ECO:0000259" key="4">
    <source>
        <dbReference type="PROSITE" id="PS51272"/>
    </source>
</evidence>